<keyword evidence="4" id="KW-0853">WD repeat</keyword>
<keyword evidence="2" id="KW-0690">Ribosome biogenesis</keyword>
<keyword evidence="7" id="KW-0539">Nucleus</keyword>
<reference evidence="9" key="1">
    <citation type="journal article" date="2023" name="Insect Mol. Biol.">
        <title>Genome sequencing provides insights into the evolution of gene families encoding plant cell wall-degrading enzymes in longhorned beetles.</title>
        <authorList>
            <person name="Shin N.R."/>
            <person name="Okamura Y."/>
            <person name="Kirsch R."/>
            <person name="Pauchet Y."/>
        </authorList>
    </citation>
    <scope>NUCLEOTIDE SEQUENCE</scope>
    <source>
        <strain evidence="9">AMC_N1</strain>
    </source>
</reference>
<dbReference type="Pfam" id="PF23869">
    <property type="entry name" value="Beta-prop_WDR75_1st"/>
    <property type="match status" value="1"/>
</dbReference>
<dbReference type="SUPFAM" id="SSF50978">
    <property type="entry name" value="WD40 repeat-like"/>
    <property type="match status" value="2"/>
</dbReference>
<dbReference type="Pfam" id="PF23769">
    <property type="entry name" value="Beta-prop_WDR75_2nd"/>
    <property type="match status" value="1"/>
</dbReference>
<proteinExistence type="predicted"/>
<dbReference type="Proteomes" id="UP001162162">
    <property type="component" value="Unassembled WGS sequence"/>
</dbReference>
<dbReference type="AlphaFoldDB" id="A0AAV8Z8D2"/>
<gene>
    <name evidence="9" type="ORF">NQ318_022189</name>
</gene>
<evidence type="ECO:0000256" key="2">
    <source>
        <dbReference type="ARBA" id="ARBA00022517"/>
    </source>
</evidence>
<dbReference type="PANTHER" id="PTHR44215:SF1">
    <property type="entry name" value="WD REPEAT-CONTAINING PROTEIN 75"/>
    <property type="match status" value="1"/>
</dbReference>
<evidence type="ECO:0000256" key="6">
    <source>
        <dbReference type="ARBA" id="ARBA00023163"/>
    </source>
</evidence>
<keyword evidence="3" id="KW-0698">rRNA processing</keyword>
<dbReference type="InterPro" id="IPR057644">
    <property type="entry name" value="Beta-prop_WDR75_2nd"/>
</dbReference>
<dbReference type="InterPro" id="IPR053826">
    <property type="entry name" value="WDR75"/>
</dbReference>
<evidence type="ECO:0000313" key="10">
    <source>
        <dbReference type="Proteomes" id="UP001162162"/>
    </source>
</evidence>
<sequence>MLVSEMHHIHSSRTFTCIACHPSEEVVLTGDSTGRVVVWQNIFSREKSQSVFHWHTLPVRTVSFSTSGDGGGECVLVKWQFDNVNDKKFVPRIAAELEHVSVAKNNVYVAVATSDNTVRIFDSQLYQIALIQHLVLGKQYSSGIVYDPRTRALIMNGNQGQVQFYSPSDMSLLYSVDIVGQNKITNERDATIQNTEIMRVALSKNGHWLATVEERKDEKYQNEIRLKFWKFDNEKQIFELNTSIEYPHEHSVNSMLFQPANKSPELRCVTVANDKKFKIWQLDEVTRKKDVAWKCLASDSSGTSRVVPCLSPADGSLMATGFGQILTVWTPDTCHLKCSLIHPLYKEKVKHVQFGYSNQCHLLVSASANQLSVWNLLTLCMVWTVPVRVALLVADPLSTNVAVMTQQKEGSVVKCYIWYFENFCSMLTELYCVSGSENPTDATSELPEDGSSFSIMTPNHKTSLAQSATPRRHMYEKDAGHVTLKKYLDAPIHTMAPVRYTCYGLLKSLTVQKDSVS</sequence>
<evidence type="ECO:0000256" key="3">
    <source>
        <dbReference type="ARBA" id="ARBA00022552"/>
    </source>
</evidence>
<dbReference type="InterPro" id="IPR015943">
    <property type="entry name" value="WD40/YVTN_repeat-like_dom_sf"/>
</dbReference>
<dbReference type="InterPro" id="IPR036322">
    <property type="entry name" value="WD40_repeat_dom_sf"/>
</dbReference>
<evidence type="ECO:0000313" key="9">
    <source>
        <dbReference type="EMBL" id="KAJ8959492.1"/>
    </source>
</evidence>
<dbReference type="EMBL" id="JAPWTK010000013">
    <property type="protein sequence ID" value="KAJ8959492.1"/>
    <property type="molecule type" value="Genomic_DNA"/>
</dbReference>
<dbReference type="PANTHER" id="PTHR44215">
    <property type="entry name" value="WD REPEAT-CONTAINING PROTEIN 75"/>
    <property type="match status" value="1"/>
</dbReference>
<comment type="subcellular location">
    <subcellularLocation>
        <location evidence="1">Nucleus</location>
        <location evidence="1">Nucleolus</location>
    </subcellularLocation>
</comment>
<dbReference type="InterPro" id="IPR001680">
    <property type="entry name" value="WD40_rpt"/>
</dbReference>
<accession>A0AAV8Z8D2</accession>
<name>A0AAV8Z8D2_9CUCU</name>
<protein>
    <recommendedName>
        <fullName evidence="8">WD repeat-containing protein 75 second beta-propeller domain-containing protein</fullName>
    </recommendedName>
</protein>
<dbReference type="SMART" id="SM00320">
    <property type="entry name" value="WD40"/>
    <property type="match status" value="4"/>
</dbReference>
<dbReference type="GO" id="GO:2000234">
    <property type="term" value="P:positive regulation of rRNA processing"/>
    <property type="evidence" value="ECO:0007669"/>
    <property type="project" value="TreeGrafter"/>
</dbReference>
<evidence type="ECO:0000256" key="5">
    <source>
        <dbReference type="ARBA" id="ARBA00022737"/>
    </source>
</evidence>
<dbReference type="GO" id="GO:0032040">
    <property type="term" value="C:small-subunit processome"/>
    <property type="evidence" value="ECO:0007669"/>
    <property type="project" value="InterPro"/>
</dbReference>
<keyword evidence="6" id="KW-0804">Transcription</keyword>
<evidence type="ECO:0000256" key="4">
    <source>
        <dbReference type="ARBA" id="ARBA00022574"/>
    </source>
</evidence>
<dbReference type="GO" id="GO:0045943">
    <property type="term" value="P:positive regulation of transcription by RNA polymerase I"/>
    <property type="evidence" value="ECO:0007669"/>
    <property type="project" value="InterPro"/>
</dbReference>
<dbReference type="GO" id="GO:0006364">
    <property type="term" value="P:rRNA processing"/>
    <property type="evidence" value="ECO:0007669"/>
    <property type="project" value="UniProtKB-KW"/>
</dbReference>
<comment type="caution">
    <text evidence="9">The sequence shown here is derived from an EMBL/GenBank/DDBJ whole genome shotgun (WGS) entry which is preliminary data.</text>
</comment>
<keyword evidence="5" id="KW-0677">Repeat</keyword>
<evidence type="ECO:0000256" key="1">
    <source>
        <dbReference type="ARBA" id="ARBA00004604"/>
    </source>
</evidence>
<keyword evidence="10" id="KW-1185">Reference proteome</keyword>
<dbReference type="GO" id="GO:0003723">
    <property type="term" value="F:RNA binding"/>
    <property type="evidence" value="ECO:0007669"/>
    <property type="project" value="InterPro"/>
</dbReference>
<evidence type="ECO:0000256" key="7">
    <source>
        <dbReference type="ARBA" id="ARBA00023242"/>
    </source>
</evidence>
<feature type="domain" description="WD repeat-containing protein 75 second beta-propeller" evidence="8">
    <location>
        <begin position="145"/>
        <end position="411"/>
    </location>
</feature>
<dbReference type="Gene3D" id="2.130.10.10">
    <property type="entry name" value="YVTN repeat-like/Quinoprotein amine dehydrogenase"/>
    <property type="match status" value="2"/>
</dbReference>
<evidence type="ECO:0000259" key="8">
    <source>
        <dbReference type="Pfam" id="PF23769"/>
    </source>
</evidence>
<organism evidence="9 10">
    <name type="scientific">Aromia moschata</name>
    <dbReference type="NCBI Taxonomy" id="1265417"/>
    <lineage>
        <taxon>Eukaryota</taxon>
        <taxon>Metazoa</taxon>
        <taxon>Ecdysozoa</taxon>
        <taxon>Arthropoda</taxon>
        <taxon>Hexapoda</taxon>
        <taxon>Insecta</taxon>
        <taxon>Pterygota</taxon>
        <taxon>Neoptera</taxon>
        <taxon>Endopterygota</taxon>
        <taxon>Coleoptera</taxon>
        <taxon>Polyphaga</taxon>
        <taxon>Cucujiformia</taxon>
        <taxon>Chrysomeloidea</taxon>
        <taxon>Cerambycidae</taxon>
        <taxon>Cerambycinae</taxon>
        <taxon>Callichromatini</taxon>
        <taxon>Aromia</taxon>
    </lineage>
</organism>